<name>A0ABU1HS33_9MICO</name>
<feature type="region of interest" description="Disordered" evidence="1">
    <location>
        <begin position="1"/>
        <end position="20"/>
    </location>
</feature>
<keyword evidence="3" id="KW-1185">Reference proteome</keyword>
<sequence>MNEATTGTIGIENQIRAPTTPMHSTAAIQLITAFRPATRVMPSRYDRRRRAGGRNAANDATTTAGQPFVAPAVSPPTMYR</sequence>
<evidence type="ECO:0000313" key="2">
    <source>
        <dbReference type="EMBL" id="MDR6142632.1"/>
    </source>
</evidence>
<reference evidence="2 3" key="1">
    <citation type="submission" date="2023-08" db="EMBL/GenBank/DDBJ databases">
        <title>Functional and genomic diversity of the sorghum phyllosphere microbiome.</title>
        <authorList>
            <person name="Shade A."/>
        </authorList>
    </citation>
    <scope>NUCLEOTIDE SEQUENCE [LARGE SCALE GENOMIC DNA]</scope>
    <source>
        <strain evidence="2 3">SORGH_AS_0445</strain>
    </source>
</reference>
<feature type="region of interest" description="Disordered" evidence="1">
    <location>
        <begin position="41"/>
        <end position="80"/>
    </location>
</feature>
<evidence type="ECO:0000313" key="3">
    <source>
        <dbReference type="Proteomes" id="UP001249291"/>
    </source>
</evidence>
<organism evidence="2 3">
    <name type="scientific">Microbacterium foliorum</name>
    <dbReference type="NCBI Taxonomy" id="104336"/>
    <lineage>
        <taxon>Bacteria</taxon>
        <taxon>Bacillati</taxon>
        <taxon>Actinomycetota</taxon>
        <taxon>Actinomycetes</taxon>
        <taxon>Micrococcales</taxon>
        <taxon>Microbacteriaceae</taxon>
        <taxon>Microbacterium</taxon>
    </lineage>
</organism>
<dbReference type="Proteomes" id="UP001249291">
    <property type="component" value="Unassembled WGS sequence"/>
</dbReference>
<comment type="caution">
    <text evidence="2">The sequence shown here is derived from an EMBL/GenBank/DDBJ whole genome shotgun (WGS) entry which is preliminary data.</text>
</comment>
<proteinExistence type="predicted"/>
<protein>
    <submittedName>
        <fullName evidence="2">Uncharacterized protein</fullName>
    </submittedName>
</protein>
<feature type="compositionally biased region" description="Low complexity" evidence="1">
    <location>
        <begin position="53"/>
        <end position="65"/>
    </location>
</feature>
<accession>A0ABU1HS33</accession>
<evidence type="ECO:0000256" key="1">
    <source>
        <dbReference type="SAM" id="MobiDB-lite"/>
    </source>
</evidence>
<gene>
    <name evidence="2" type="ORF">QE375_002186</name>
</gene>
<dbReference type="EMBL" id="JAVIZQ010000001">
    <property type="protein sequence ID" value="MDR6142632.1"/>
    <property type="molecule type" value="Genomic_DNA"/>
</dbReference>